<evidence type="ECO:0000256" key="6">
    <source>
        <dbReference type="ARBA" id="ARBA00023196"/>
    </source>
</evidence>
<evidence type="ECO:0000256" key="1">
    <source>
        <dbReference type="ARBA" id="ARBA00004370"/>
    </source>
</evidence>
<dbReference type="NCBIfam" id="NF004403">
    <property type="entry name" value="PRK05758.2-4"/>
    <property type="match status" value="1"/>
</dbReference>
<comment type="similarity">
    <text evidence="8">Belongs to the ATPase delta chain family.</text>
</comment>
<dbReference type="Pfam" id="PF00213">
    <property type="entry name" value="OSCP"/>
    <property type="match status" value="1"/>
</dbReference>
<dbReference type="RefSeq" id="WP_216516144.1">
    <property type="nucleotide sequence ID" value="NZ_JAHLPM010000001.1"/>
</dbReference>
<sequence length="180" mass="20491">MAKLVSKRYASALFEAGLELNKIKEFNEELDFIKRILEEEPQLLQILNHPKINKDEKKDLINSLFKDKASGEMINFIYVLIDKRRDSHLLEIANYYKELFNEHENIMKVTAITAVPMDKNAQDKLSVVLSNKLNKNIELINVVDNTILGGVLLKVENKLIDGTLKGQLESIGRVIKGASL</sequence>
<dbReference type="NCBIfam" id="TIGR01145">
    <property type="entry name" value="ATP_synt_delta"/>
    <property type="match status" value="1"/>
</dbReference>
<dbReference type="Proteomes" id="UP000749471">
    <property type="component" value="Unassembled WGS sequence"/>
</dbReference>
<evidence type="ECO:0000256" key="5">
    <source>
        <dbReference type="ARBA" id="ARBA00023136"/>
    </source>
</evidence>
<dbReference type="HAMAP" id="MF_01416">
    <property type="entry name" value="ATP_synth_delta_bact"/>
    <property type="match status" value="1"/>
</dbReference>
<dbReference type="PANTHER" id="PTHR11910">
    <property type="entry name" value="ATP SYNTHASE DELTA CHAIN"/>
    <property type="match status" value="1"/>
</dbReference>
<evidence type="ECO:0000256" key="7">
    <source>
        <dbReference type="ARBA" id="ARBA00023310"/>
    </source>
</evidence>
<dbReference type="InterPro" id="IPR000711">
    <property type="entry name" value="ATPase_OSCP/dsu"/>
</dbReference>
<gene>
    <name evidence="8" type="primary">atpH</name>
    <name evidence="9" type="ORF">KQI42_01830</name>
</gene>
<keyword evidence="10" id="KW-1185">Reference proteome</keyword>
<comment type="subcellular location">
    <subcellularLocation>
        <location evidence="8">Cell membrane</location>
        <topology evidence="8">Peripheral membrane protein</topology>
    </subcellularLocation>
    <subcellularLocation>
        <location evidence="1">Membrane</location>
    </subcellularLocation>
</comment>
<keyword evidence="8" id="KW-1003">Cell membrane</keyword>
<keyword evidence="5 8" id="KW-0472">Membrane</keyword>
<evidence type="ECO:0000313" key="9">
    <source>
        <dbReference type="EMBL" id="MBU5436726.1"/>
    </source>
</evidence>
<comment type="caution">
    <text evidence="9">The sequence shown here is derived from an EMBL/GenBank/DDBJ whole genome shotgun (WGS) entry which is preliminary data.</text>
</comment>
<organism evidence="9 10">
    <name type="scientific">Tissierella simiarum</name>
    <dbReference type="NCBI Taxonomy" id="2841534"/>
    <lineage>
        <taxon>Bacteria</taxon>
        <taxon>Bacillati</taxon>
        <taxon>Bacillota</taxon>
        <taxon>Tissierellia</taxon>
        <taxon>Tissierellales</taxon>
        <taxon>Tissierellaceae</taxon>
        <taxon>Tissierella</taxon>
    </lineage>
</organism>
<reference evidence="9 10" key="1">
    <citation type="submission" date="2021-06" db="EMBL/GenBank/DDBJ databases">
        <authorList>
            <person name="Sun Q."/>
            <person name="Li D."/>
        </authorList>
    </citation>
    <scope>NUCLEOTIDE SEQUENCE [LARGE SCALE GENOMIC DNA]</scope>
    <source>
        <strain evidence="9 10">MSJ-40</strain>
    </source>
</reference>
<evidence type="ECO:0000256" key="8">
    <source>
        <dbReference type="HAMAP-Rule" id="MF_01416"/>
    </source>
</evidence>
<keyword evidence="7 8" id="KW-0066">ATP synthesis</keyword>
<keyword evidence="4 8" id="KW-0406">Ion transport</keyword>
<comment type="function">
    <text evidence="8">This protein is part of the stalk that links CF(0) to CF(1). It either transmits conformational changes from CF(0) to CF(1) or is implicated in proton conduction.</text>
</comment>
<evidence type="ECO:0000313" key="10">
    <source>
        <dbReference type="Proteomes" id="UP000749471"/>
    </source>
</evidence>
<dbReference type="EMBL" id="JAHLPM010000001">
    <property type="protein sequence ID" value="MBU5436726.1"/>
    <property type="molecule type" value="Genomic_DNA"/>
</dbReference>
<evidence type="ECO:0000256" key="4">
    <source>
        <dbReference type="ARBA" id="ARBA00023065"/>
    </source>
</evidence>
<comment type="function">
    <text evidence="8">F(1)F(0) ATP synthase produces ATP from ADP in the presence of a proton or sodium gradient. F-type ATPases consist of two structural domains, F(1) containing the extramembraneous catalytic core and F(0) containing the membrane proton channel, linked together by a central stalk and a peripheral stalk. During catalysis, ATP synthesis in the catalytic domain of F(1) is coupled via a rotary mechanism of the central stalk subunits to proton translocation.</text>
</comment>
<keyword evidence="6 8" id="KW-0139">CF(1)</keyword>
<name>A0ABS6E1E9_9FIRM</name>
<accession>A0ABS6E1E9</accession>
<keyword evidence="2 8" id="KW-0813">Transport</keyword>
<keyword evidence="3 8" id="KW-0375">Hydrogen ion transport</keyword>
<dbReference type="PROSITE" id="PS00389">
    <property type="entry name" value="ATPASE_DELTA"/>
    <property type="match status" value="1"/>
</dbReference>
<evidence type="ECO:0000256" key="3">
    <source>
        <dbReference type="ARBA" id="ARBA00022781"/>
    </source>
</evidence>
<protein>
    <recommendedName>
        <fullName evidence="8">ATP synthase subunit delta</fullName>
    </recommendedName>
    <alternativeName>
        <fullName evidence="8">ATP synthase F(1) sector subunit delta</fullName>
    </alternativeName>
    <alternativeName>
        <fullName evidence="8">F-type ATPase subunit delta</fullName>
        <shortName evidence="8">F-ATPase subunit delta</shortName>
    </alternativeName>
</protein>
<dbReference type="InterPro" id="IPR020781">
    <property type="entry name" value="ATPase_OSCP/d_CS"/>
</dbReference>
<proteinExistence type="inferred from homology"/>
<evidence type="ECO:0000256" key="2">
    <source>
        <dbReference type="ARBA" id="ARBA00022448"/>
    </source>
</evidence>